<dbReference type="InterPro" id="IPR013083">
    <property type="entry name" value="Znf_RING/FYVE/PHD"/>
</dbReference>
<keyword evidence="7" id="KW-1185">Reference proteome</keyword>
<keyword evidence="1" id="KW-0479">Metal-binding</keyword>
<sequence length="101" mass="11671">MSNEEVMFLHWTEPFYCGFCQNGKLTKTDTTLACGHKFHLGCLVKRYRIQVKASCPQCTEGKPRFQCSHCGIQILRKRGNRTILSMCLSHTLRQEADECRN</sequence>
<evidence type="ECO:0000256" key="1">
    <source>
        <dbReference type="ARBA" id="ARBA00022723"/>
    </source>
</evidence>
<proteinExistence type="predicted"/>
<evidence type="ECO:0000256" key="2">
    <source>
        <dbReference type="ARBA" id="ARBA00022771"/>
    </source>
</evidence>
<dbReference type="InterPro" id="IPR018957">
    <property type="entry name" value="Znf_C3HC4_RING-type"/>
</dbReference>
<dbReference type="AlphaFoldDB" id="A0A4Y2RPV5"/>
<gene>
    <name evidence="6" type="ORF">AVEN_239275_1</name>
</gene>
<dbReference type="InterPro" id="IPR001841">
    <property type="entry name" value="Znf_RING"/>
</dbReference>
<comment type="caution">
    <text evidence="6">The sequence shown here is derived from an EMBL/GenBank/DDBJ whole genome shotgun (WGS) entry which is preliminary data.</text>
</comment>
<dbReference type="Pfam" id="PF00097">
    <property type="entry name" value="zf-C3HC4"/>
    <property type="match status" value="1"/>
</dbReference>
<dbReference type="EMBL" id="BGPR01146617">
    <property type="protein sequence ID" value="GBN77837.1"/>
    <property type="molecule type" value="Genomic_DNA"/>
</dbReference>
<keyword evidence="2 4" id="KW-0863">Zinc-finger</keyword>
<dbReference type="Proteomes" id="UP000499080">
    <property type="component" value="Unassembled WGS sequence"/>
</dbReference>
<evidence type="ECO:0000313" key="7">
    <source>
        <dbReference type="Proteomes" id="UP000499080"/>
    </source>
</evidence>
<evidence type="ECO:0000313" key="6">
    <source>
        <dbReference type="EMBL" id="GBN77837.1"/>
    </source>
</evidence>
<dbReference type="SUPFAM" id="SSF57850">
    <property type="entry name" value="RING/U-box"/>
    <property type="match status" value="1"/>
</dbReference>
<dbReference type="GO" id="GO:0008270">
    <property type="term" value="F:zinc ion binding"/>
    <property type="evidence" value="ECO:0007669"/>
    <property type="project" value="UniProtKB-KW"/>
</dbReference>
<dbReference type="Gene3D" id="3.30.40.10">
    <property type="entry name" value="Zinc/RING finger domain, C3HC4 (zinc finger)"/>
    <property type="match status" value="1"/>
</dbReference>
<dbReference type="PROSITE" id="PS50089">
    <property type="entry name" value="ZF_RING_2"/>
    <property type="match status" value="1"/>
</dbReference>
<protein>
    <recommendedName>
        <fullName evidence="5">RING-type domain-containing protein</fullName>
    </recommendedName>
</protein>
<reference evidence="6 7" key="1">
    <citation type="journal article" date="2019" name="Sci. Rep.">
        <title>Orb-weaving spider Araneus ventricosus genome elucidates the spidroin gene catalogue.</title>
        <authorList>
            <person name="Kono N."/>
            <person name="Nakamura H."/>
            <person name="Ohtoshi R."/>
            <person name="Moran D.A.P."/>
            <person name="Shinohara A."/>
            <person name="Yoshida Y."/>
            <person name="Fujiwara M."/>
            <person name="Mori M."/>
            <person name="Tomita M."/>
            <person name="Arakawa K."/>
        </authorList>
    </citation>
    <scope>NUCLEOTIDE SEQUENCE [LARGE SCALE GENOMIC DNA]</scope>
</reference>
<evidence type="ECO:0000259" key="5">
    <source>
        <dbReference type="PROSITE" id="PS50089"/>
    </source>
</evidence>
<keyword evidence="3" id="KW-0862">Zinc</keyword>
<evidence type="ECO:0000256" key="4">
    <source>
        <dbReference type="PROSITE-ProRule" id="PRU00175"/>
    </source>
</evidence>
<feature type="domain" description="RING-type" evidence="5">
    <location>
        <begin position="17"/>
        <end position="59"/>
    </location>
</feature>
<accession>A0A4Y2RPV5</accession>
<dbReference type="SMART" id="SM00184">
    <property type="entry name" value="RING"/>
    <property type="match status" value="1"/>
</dbReference>
<name>A0A4Y2RPV5_ARAVE</name>
<organism evidence="6 7">
    <name type="scientific">Araneus ventricosus</name>
    <name type="common">Orbweaver spider</name>
    <name type="synonym">Epeira ventricosa</name>
    <dbReference type="NCBI Taxonomy" id="182803"/>
    <lineage>
        <taxon>Eukaryota</taxon>
        <taxon>Metazoa</taxon>
        <taxon>Ecdysozoa</taxon>
        <taxon>Arthropoda</taxon>
        <taxon>Chelicerata</taxon>
        <taxon>Arachnida</taxon>
        <taxon>Araneae</taxon>
        <taxon>Araneomorphae</taxon>
        <taxon>Entelegynae</taxon>
        <taxon>Araneoidea</taxon>
        <taxon>Araneidae</taxon>
        <taxon>Araneus</taxon>
    </lineage>
</organism>
<evidence type="ECO:0000256" key="3">
    <source>
        <dbReference type="ARBA" id="ARBA00022833"/>
    </source>
</evidence>